<feature type="repeat" description="TPR" evidence="1">
    <location>
        <begin position="81"/>
        <end position="114"/>
    </location>
</feature>
<evidence type="ECO:0000256" key="2">
    <source>
        <dbReference type="SAM" id="SignalP"/>
    </source>
</evidence>
<evidence type="ECO:0000259" key="3">
    <source>
        <dbReference type="PROSITE" id="PS51724"/>
    </source>
</evidence>
<evidence type="ECO:0000313" key="5">
    <source>
        <dbReference type="Proteomes" id="UP000218934"/>
    </source>
</evidence>
<evidence type="ECO:0000256" key="1">
    <source>
        <dbReference type="PROSITE-ProRule" id="PRU00339"/>
    </source>
</evidence>
<feature type="signal peptide" evidence="2">
    <location>
        <begin position="1"/>
        <end position="30"/>
    </location>
</feature>
<dbReference type="Pfam" id="PF05036">
    <property type="entry name" value="SPOR"/>
    <property type="match status" value="1"/>
</dbReference>
<dbReference type="InterPro" id="IPR019734">
    <property type="entry name" value="TPR_rpt"/>
</dbReference>
<accession>A0A2A4G2P4</accession>
<reference evidence="4 5" key="1">
    <citation type="submission" date="2017-09" db="EMBL/GenBank/DDBJ databases">
        <title>The Catabolism of 3,6-Dichlorosalicylic acid is Initiated by the Cytochrome P450 Monooxygenase DsmABC in Rhizorhabdus dicambivorans Ndbn-20.</title>
        <authorList>
            <person name="Na L."/>
        </authorList>
    </citation>
    <scope>NUCLEOTIDE SEQUENCE [LARGE SCALE GENOMIC DNA]</scope>
    <source>
        <strain evidence="4 5">Ndbn-20m</strain>
    </source>
</reference>
<dbReference type="AlphaFoldDB" id="A0A2A4G2P4"/>
<gene>
    <name evidence="4" type="ORF">COO09_01330</name>
</gene>
<dbReference type="InterPro" id="IPR011990">
    <property type="entry name" value="TPR-like_helical_dom_sf"/>
</dbReference>
<comment type="caution">
    <text evidence="4">The sequence shown here is derived from an EMBL/GenBank/DDBJ whole genome shotgun (WGS) entry which is preliminary data.</text>
</comment>
<dbReference type="PROSITE" id="PS50005">
    <property type="entry name" value="TPR"/>
    <property type="match status" value="1"/>
</dbReference>
<dbReference type="Gene3D" id="1.25.40.10">
    <property type="entry name" value="Tetratricopeptide repeat domain"/>
    <property type="match status" value="1"/>
</dbReference>
<keyword evidence="2" id="KW-0732">Signal</keyword>
<dbReference type="InterPro" id="IPR036680">
    <property type="entry name" value="SPOR-like_sf"/>
</dbReference>
<evidence type="ECO:0000313" key="4">
    <source>
        <dbReference type="EMBL" id="PCE44302.1"/>
    </source>
</evidence>
<dbReference type="Proteomes" id="UP000218934">
    <property type="component" value="Unassembled WGS sequence"/>
</dbReference>
<dbReference type="PROSITE" id="PS51724">
    <property type="entry name" value="SPOR"/>
    <property type="match status" value="1"/>
</dbReference>
<keyword evidence="1" id="KW-0802">TPR repeat</keyword>
<feature type="domain" description="SPOR" evidence="3">
    <location>
        <begin position="389"/>
        <end position="472"/>
    </location>
</feature>
<proteinExistence type="predicted"/>
<dbReference type="EMBL" id="NWUF01000001">
    <property type="protein sequence ID" value="PCE44302.1"/>
    <property type="molecule type" value="Genomic_DNA"/>
</dbReference>
<dbReference type="InterPro" id="IPR007730">
    <property type="entry name" value="SPOR-like_dom"/>
</dbReference>
<dbReference type="Gene3D" id="3.30.70.1070">
    <property type="entry name" value="Sporulation related repeat"/>
    <property type="match status" value="1"/>
</dbReference>
<dbReference type="OrthoDB" id="7388953at2"/>
<protein>
    <submittedName>
        <fullName evidence="4">Sporulation protein</fullName>
    </submittedName>
</protein>
<dbReference type="GO" id="GO:0042834">
    <property type="term" value="F:peptidoglycan binding"/>
    <property type="evidence" value="ECO:0007669"/>
    <property type="project" value="InterPro"/>
</dbReference>
<name>A0A2A4G2P4_9SPHN</name>
<dbReference type="KEGG" id="rdi:CMV14_11945"/>
<dbReference type="SUPFAM" id="SSF110997">
    <property type="entry name" value="Sporulation related repeat"/>
    <property type="match status" value="1"/>
</dbReference>
<sequence length="490" mass="50700">MGKGYAMNKRLIGLAAGAALLALLPGALQAAAPELRESMTPAAQKRADRLLADAREALARGAPAAAVRQAEAAVAIRPLDAQARALLGRAYLAAGRFQSAETALGDALTLDPSLGRAAVGRALAQIALGKPDAARATLDAAPDSGADADIGLAFALMGDLDRARETLLAAAREPGADARTRQNLALAYALEGRWNDAATIAAQDVPAELVADRLRRWAMVAQLRNDPAMQVGTLLGALPAVDGGLPAELALALPIPEKLPAEPLMLAQAAPFELVPSLPFVVPAVQVEAKAVVTQTNLAPPSLTQLVSAPAAASVAETAAPPVLAMAEPSEPVAWAGPPRMRKARIVEVKPPKPASRPVVAVRALRIESRMTAPKPALLVARTTLRPLPAAARGWSVQLGAFSSAGRTEVAWSKLNARVSFLSGHVPTGSKVRRGKALFHRLSIGGLPSRADAVSLCLKVREAGGACFVRRSSGDQPLTWALRAKAGEPV</sequence>
<dbReference type="Pfam" id="PF14559">
    <property type="entry name" value="TPR_19"/>
    <property type="match status" value="1"/>
</dbReference>
<keyword evidence="5" id="KW-1185">Reference proteome</keyword>
<organism evidence="4 5">
    <name type="scientific">Rhizorhabdus dicambivorans</name>
    <dbReference type="NCBI Taxonomy" id="1850238"/>
    <lineage>
        <taxon>Bacteria</taxon>
        <taxon>Pseudomonadati</taxon>
        <taxon>Pseudomonadota</taxon>
        <taxon>Alphaproteobacteria</taxon>
        <taxon>Sphingomonadales</taxon>
        <taxon>Sphingomonadaceae</taxon>
        <taxon>Rhizorhabdus</taxon>
    </lineage>
</organism>
<feature type="chain" id="PRO_5012675202" evidence="2">
    <location>
        <begin position="31"/>
        <end position="490"/>
    </location>
</feature>
<dbReference type="SUPFAM" id="SSF48452">
    <property type="entry name" value="TPR-like"/>
    <property type="match status" value="1"/>
</dbReference>